<accession>A0A0K8TDW6</accession>
<evidence type="ECO:0000256" key="1">
    <source>
        <dbReference type="SAM" id="Phobius"/>
    </source>
</evidence>
<dbReference type="InterPro" id="IPR029044">
    <property type="entry name" value="Nucleotide-diphossugar_trans"/>
</dbReference>
<feature type="transmembrane region" description="Helical" evidence="1">
    <location>
        <begin position="20"/>
        <end position="41"/>
    </location>
</feature>
<dbReference type="Gene3D" id="3.90.550.20">
    <property type="match status" value="1"/>
</dbReference>
<keyword evidence="1" id="KW-1133">Transmembrane helix</keyword>
<reference evidence="2" key="1">
    <citation type="submission" date="2014-09" db="EMBL/GenBank/DDBJ databases">
        <authorList>
            <person name="Magalhaes I.L.F."/>
            <person name="Oliveira U."/>
            <person name="Santos F.R."/>
            <person name="Vidigal T.H.D.A."/>
            <person name="Brescovit A.D."/>
            <person name="Santos A.J."/>
        </authorList>
    </citation>
    <scope>NUCLEOTIDE SEQUENCE</scope>
</reference>
<keyword evidence="1" id="KW-0472">Membrane</keyword>
<name>A0A0K8TDW6_LYGHE</name>
<protein>
    <submittedName>
        <fullName evidence="2">Uncharacterized protein</fullName>
    </submittedName>
</protein>
<evidence type="ECO:0000313" key="2">
    <source>
        <dbReference type="EMBL" id="JAG63704.1"/>
    </source>
</evidence>
<dbReference type="SUPFAM" id="SSF53448">
    <property type="entry name" value="Nucleotide-diphospho-sugar transferases"/>
    <property type="match status" value="2"/>
</dbReference>
<dbReference type="AlphaFoldDB" id="A0A0K8TDW6"/>
<proteinExistence type="predicted"/>
<sequence length="316" mass="36930">MSKLRSLYRIMTQPRSRFLIVKSVALISMVWAVYIYAVPLLKNHTIERSRKSQPSDDFIVPNIMHFIRYGSNRLSFIEAICILAALEHQAPEKLFFHTDQKDFKGGKYWDIMKTHKLAHVIEIKLLPPAIGLADEMTTGRMGANDSGEKLRILQAYGGIYVDNDNYIVRSLESFRRYEMTVLMDGQKRIFDHLIIANKNAKFLNEWLNIYKSEGDPWYYNQGAKKPEDILKKQPHLAHPLINWMGDTNQVTEQVYLESSDHWQAYYTIHLLINQQYLIPRNLSHKATYPVVFNETNINDYDVSIKSMVKRVYPPKT</sequence>
<organism evidence="2">
    <name type="scientific">Lygus hesperus</name>
    <name type="common">Western plant bug</name>
    <dbReference type="NCBI Taxonomy" id="30085"/>
    <lineage>
        <taxon>Eukaryota</taxon>
        <taxon>Metazoa</taxon>
        <taxon>Ecdysozoa</taxon>
        <taxon>Arthropoda</taxon>
        <taxon>Hexapoda</taxon>
        <taxon>Insecta</taxon>
        <taxon>Pterygota</taxon>
        <taxon>Neoptera</taxon>
        <taxon>Paraneoptera</taxon>
        <taxon>Hemiptera</taxon>
        <taxon>Heteroptera</taxon>
        <taxon>Panheteroptera</taxon>
        <taxon>Cimicomorpha</taxon>
        <taxon>Miridae</taxon>
        <taxon>Mirini</taxon>
        <taxon>Lygus</taxon>
    </lineage>
</organism>
<dbReference type="EMBL" id="GBRD01002117">
    <property type="protein sequence ID" value="JAG63704.1"/>
    <property type="molecule type" value="Transcribed_RNA"/>
</dbReference>
<dbReference type="PANTHER" id="PTHR46830">
    <property type="entry name" value="TRANSFERASE, PUTATIVE-RELATED"/>
    <property type="match status" value="1"/>
</dbReference>
<keyword evidence="1" id="KW-0812">Transmembrane</keyword>
<dbReference type="PANTHER" id="PTHR46830:SF1">
    <property type="entry name" value="ALPHA-1,4-N-ACETYLGLUCOSAMINYLTRANSFERASE"/>
    <property type="match status" value="1"/>
</dbReference>